<organism evidence="1 2">
    <name type="scientific">Lacticaseibacillus pantheris DSM 15945 = JCM 12539 = NBRC 106106</name>
    <dbReference type="NCBI Taxonomy" id="1423783"/>
    <lineage>
        <taxon>Bacteria</taxon>
        <taxon>Bacillati</taxon>
        <taxon>Bacillota</taxon>
        <taxon>Bacilli</taxon>
        <taxon>Lactobacillales</taxon>
        <taxon>Lactobacillaceae</taxon>
        <taxon>Lacticaseibacillus</taxon>
    </lineage>
</organism>
<sequence>MVIAGALVVLLIIIWVVRRRQRVQAEHERWMRAIDLAVGKALHDAGIAVGVKLAGQPVEAVWHRQVMLAHYELPVGTQNTEQQVRAAFGNIALSQLALTDVWVQAENQHVNFDVAYLVNDATKAYVADLERVE</sequence>
<name>A0A0R1TXU4_9LACO</name>
<protein>
    <submittedName>
        <fullName evidence="1">Uncharacterized protein</fullName>
    </submittedName>
</protein>
<reference evidence="1 2" key="1">
    <citation type="journal article" date="2015" name="Genome Announc.">
        <title>Expanding the biotechnology potential of lactobacilli through comparative genomics of 213 strains and associated genera.</title>
        <authorList>
            <person name="Sun Z."/>
            <person name="Harris H.M."/>
            <person name="McCann A."/>
            <person name="Guo C."/>
            <person name="Argimon S."/>
            <person name="Zhang W."/>
            <person name="Yang X."/>
            <person name="Jeffery I.B."/>
            <person name="Cooney J.C."/>
            <person name="Kagawa T.F."/>
            <person name="Liu W."/>
            <person name="Song Y."/>
            <person name="Salvetti E."/>
            <person name="Wrobel A."/>
            <person name="Rasinkangas P."/>
            <person name="Parkhill J."/>
            <person name="Rea M.C."/>
            <person name="O'Sullivan O."/>
            <person name="Ritari J."/>
            <person name="Douillard F.P."/>
            <person name="Paul Ross R."/>
            <person name="Yang R."/>
            <person name="Briner A.E."/>
            <person name="Felis G.E."/>
            <person name="de Vos W.M."/>
            <person name="Barrangou R."/>
            <person name="Klaenhammer T.R."/>
            <person name="Caufield P.W."/>
            <person name="Cui Y."/>
            <person name="Zhang H."/>
            <person name="O'Toole P.W."/>
        </authorList>
    </citation>
    <scope>NUCLEOTIDE SEQUENCE [LARGE SCALE GENOMIC DNA]</scope>
    <source>
        <strain evidence="1 2">DSM 15945</strain>
    </source>
</reference>
<dbReference type="Proteomes" id="UP000051922">
    <property type="component" value="Unassembled WGS sequence"/>
</dbReference>
<evidence type="ECO:0000313" key="2">
    <source>
        <dbReference type="Proteomes" id="UP000051922"/>
    </source>
</evidence>
<proteinExistence type="predicted"/>
<accession>A0A0R1TXU4</accession>
<dbReference type="STRING" id="1423783.FC50_GL001737"/>
<dbReference type="EMBL" id="AZFJ01000052">
    <property type="protein sequence ID" value="KRL85566.1"/>
    <property type="molecule type" value="Genomic_DNA"/>
</dbReference>
<comment type="caution">
    <text evidence="1">The sequence shown here is derived from an EMBL/GenBank/DDBJ whole genome shotgun (WGS) entry which is preliminary data.</text>
</comment>
<evidence type="ECO:0000313" key="1">
    <source>
        <dbReference type="EMBL" id="KRL85566.1"/>
    </source>
</evidence>
<dbReference type="AlphaFoldDB" id="A0A0R1TXU4"/>
<keyword evidence="2" id="KW-1185">Reference proteome</keyword>
<gene>
    <name evidence="1" type="ORF">FC50_GL001737</name>
</gene>
<dbReference type="PATRIC" id="fig|1423783.4.peg.1779"/>